<reference evidence="3" key="2">
    <citation type="submission" date="2025-08" db="UniProtKB">
        <authorList>
            <consortium name="Ensembl"/>
        </authorList>
    </citation>
    <scope>IDENTIFICATION</scope>
</reference>
<feature type="domain" description="BTB" evidence="2">
    <location>
        <begin position="8"/>
        <end position="108"/>
    </location>
</feature>
<reference evidence="3" key="3">
    <citation type="submission" date="2025-09" db="UniProtKB">
        <authorList>
            <consortium name="Ensembl"/>
        </authorList>
    </citation>
    <scope>IDENTIFICATION</scope>
</reference>
<feature type="compositionally biased region" description="Polar residues" evidence="1">
    <location>
        <begin position="307"/>
        <end position="329"/>
    </location>
</feature>
<organism evidence="3 4">
    <name type="scientific">Erpetoichthys calabaricus</name>
    <name type="common">Rope fish</name>
    <name type="synonym">Calamoichthys calabaricus</name>
    <dbReference type="NCBI Taxonomy" id="27687"/>
    <lineage>
        <taxon>Eukaryota</taxon>
        <taxon>Metazoa</taxon>
        <taxon>Chordata</taxon>
        <taxon>Craniata</taxon>
        <taxon>Vertebrata</taxon>
        <taxon>Euteleostomi</taxon>
        <taxon>Actinopterygii</taxon>
        <taxon>Polypteriformes</taxon>
        <taxon>Polypteridae</taxon>
        <taxon>Erpetoichthys</taxon>
    </lineage>
</organism>
<dbReference type="InterPro" id="IPR045704">
    <property type="entry name" value="KCTD18_C"/>
</dbReference>
<dbReference type="GO" id="GO:0051260">
    <property type="term" value="P:protein homooligomerization"/>
    <property type="evidence" value="ECO:0007669"/>
    <property type="project" value="InterPro"/>
</dbReference>
<keyword evidence="4" id="KW-1185">Reference proteome</keyword>
<dbReference type="Ensembl" id="ENSECRT00000010970.1">
    <property type="protein sequence ID" value="ENSECRP00000010793.1"/>
    <property type="gene ID" value="ENSECRG00000007178.1"/>
</dbReference>
<dbReference type="InterPro" id="IPR003131">
    <property type="entry name" value="T1-type_BTB"/>
</dbReference>
<dbReference type="InterPro" id="IPR011333">
    <property type="entry name" value="SKP1/BTB/POZ_sf"/>
</dbReference>
<reference evidence="3" key="1">
    <citation type="submission" date="2021-06" db="EMBL/GenBank/DDBJ databases">
        <authorList>
            <consortium name="Wellcome Sanger Institute Data Sharing"/>
        </authorList>
    </citation>
    <scope>NUCLEOTIDE SEQUENCE [LARGE SCALE GENOMIC DNA]</scope>
</reference>
<gene>
    <name evidence="3" type="primary">KCTD18</name>
</gene>
<evidence type="ECO:0000256" key="1">
    <source>
        <dbReference type="SAM" id="MobiDB-lite"/>
    </source>
</evidence>
<evidence type="ECO:0000259" key="2">
    <source>
        <dbReference type="SMART" id="SM00225"/>
    </source>
</evidence>
<dbReference type="AlphaFoldDB" id="A0A8C4X7A6"/>
<feature type="compositionally biased region" description="Basic and acidic residues" evidence="1">
    <location>
        <begin position="402"/>
        <end position="424"/>
    </location>
</feature>
<dbReference type="PANTHER" id="PTHR14499:SF4">
    <property type="entry name" value="BTB_POZ DOMAIN-CONTAINING PROTEIN KCTD18"/>
    <property type="match status" value="1"/>
</dbReference>
<dbReference type="SMART" id="SM00225">
    <property type="entry name" value="BTB"/>
    <property type="match status" value="1"/>
</dbReference>
<evidence type="ECO:0000313" key="3">
    <source>
        <dbReference type="Ensembl" id="ENSECRP00000010793.1"/>
    </source>
</evidence>
<dbReference type="GeneTree" id="ENSGT00530000064234"/>
<proteinExistence type="predicted"/>
<dbReference type="Pfam" id="PF19321">
    <property type="entry name" value="KCTD18_C"/>
    <property type="match status" value="1"/>
</dbReference>
<dbReference type="Pfam" id="PF02214">
    <property type="entry name" value="BTB_2"/>
    <property type="match status" value="1"/>
</dbReference>
<name>A0A8C4X7A6_ERPCA</name>
<dbReference type="Gene3D" id="3.30.710.10">
    <property type="entry name" value="Potassium Channel Kv1.1, Chain A"/>
    <property type="match status" value="1"/>
</dbReference>
<feature type="compositionally biased region" description="Polar residues" evidence="1">
    <location>
        <begin position="342"/>
        <end position="363"/>
    </location>
</feature>
<dbReference type="Proteomes" id="UP000694620">
    <property type="component" value="Chromosome 8"/>
</dbReference>
<dbReference type="SUPFAM" id="SSF54695">
    <property type="entry name" value="POZ domain"/>
    <property type="match status" value="1"/>
</dbReference>
<sequence>MDSEDIAEILHLSVGGYKFTARRESLCRFKDSMLSAMFSGRFPLKRDDTGACVIERDGKLFKFIFDYLHGDFHLPEDEETRLALQQEADYFGVPFPLSLTEHLVTELVSGAQKEGITVKQALSELCGAYGQVHTYPSVWVLHYLSACGASCDNKILGVFGSKEQGMEILDRELGKKKNSKNIHCREADGNIQYIWSYYSPTELAKIMDTFSHWAGRGISFWRVPHELIECWTLERRTLLESKEPLLLINNRWFSCMEKEEMEPSPKRVFKRITFSGPSTCTAIKVKNSGKEHTGNDFPSKESEERAQNSVTGITFEKSSNGSGNESQPGVSGKGLSNKDTVRTNAVGSFNDSGPSGLKTQKSSRPIRLKRPAPFNKVRTVQTNKVFELEGQKKSILISSEDQGEKEQRHMQEQRDVVNDRDGEG</sequence>
<dbReference type="InterPro" id="IPR000210">
    <property type="entry name" value="BTB/POZ_dom"/>
</dbReference>
<protein>
    <submittedName>
        <fullName evidence="3">Potassium channel tetramerization domain containing 18</fullName>
    </submittedName>
</protein>
<dbReference type="PANTHER" id="PTHR14499">
    <property type="entry name" value="POTASSIUM CHANNEL TETRAMERIZATION DOMAIN-CONTAINING"/>
    <property type="match status" value="1"/>
</dbReference>
<accession>A0A8C4X7A6</accession>
<feature type="compositionally biased region" description="Basic and acidic residues" evidence="1">
    <location>
        <begin position="288"/>
        <end position="306"/>
    </location>
</feature>
<feature type="region of interest" description="Disordered" evidence="1">
    <location>
        <begin position="283"/>
        <end position="424"/>
    </location>
</feature>
<evidence type="ECO:0000313" key="4">
    <source>
        <dbReference type="Proteomes" id="UP000694620"/>
    </source>
</evidence>